<dbReference type="InterPro" id="IPR052416">
    <property type="entry name" value="GTF3C_component"/>
</dbReference>
<sequence>MLRTSQLSLSKDRDSYRSYVERVDGIRSLRALSSWIPSTCTLLKSSHWPFDISPARVESVDRRRAYDVLREQKSGDVALPRIINLAWKGWHVREHDCAWSQHHVSYRVLTDQQAAPYKRSPLAPRSDASSHSQALLHPTQVTDTFPPPHALHFNEAHVHTGDTVRLLLGAAPSSAKEYAIKRGQSQSLASIGLPKPGSHLLNTGRPILSLDWCPLRSDCSRLRSRTSCSLCPLHGTLSWAIAEEYLAISCASSSERKYFGRPAPPSPSSFPASSTDSFSVESVPDNTAQPQQAEAEQTTSCVQIWNVGANKEGGEAKLSLLVCFAEGEQAGQQAEKKGARKAQRGDAIQIEWCPVAHHTSKRLGLLGCLFENGRWEVYDVPHPLLVQPLSAGKKEKEPCAVTLQPIFGASLRSDLFTCFAWGGQERVAMGCASGHVAVYGVGDALRCESASCRPSHYVEASEGPVTTLSFRMLPPLQTSLDEGEEGAEESTRLYVEKEDALPSVLFAGGMDGCVRLMDLDALPGGRVNLHHYRNLNHCSTFSPHFGSFVCDKVEGDTLTLVNMRALGYGSQKSLLRASGPFQTVKASYNHPLVAAGSANGGVYLFNLVRVAATRGPNKANVLLFRLEVNRSTGELRMLDDFLPRAFAEEGHGSSWMPCIGVQSVAWSPNVGRATLLASGTGTGLVRIDWCAPSQSAGHPVFD</sequence>
<dbReference type="OrthoDB" id="4703at2759"/>
<dbReference type="EMBL" id="KZ819358">
    <property type="protein sequence ID" value="PWN44803.1"/>
    <property type="molecule type" value="Genomic_DNA"/>
</dbReference>
<evidence type="ECO:0000256" key="2">
    <source>
        <dbReference type="ARBA" id="ARBA00023163"/>
    </source>
</evidence>
<name>A0A316W9X5_9BASI</name>
<dbReference type="STRING" id="1522189.A0A316W9X5"/>
<dbReference type="InterPro" id="IPR036322">
    <property type="entry name" value="WD40_repeat_dom_sf"/>
</dbReference>
<reference evidence="5 6" key="1">
    <citation type="journal article" date="2018" name="Mol. Biol. Evol.">
        <title>Broad Genomic Sampling Reveals a Smut Pathogenic Ancestry of the Fungal Clade Ustilaginomycotina.</title>
        <authorList>
            <person name="Kijpornyongpan T."/>
            <person name="Mondo S.J."/>
            <person name="Barry K."/>
            <person name="Sandor L."/>
            <person name="Lee J."/>
            <person name="Lipzen A."/>
            <person name="Pangilinan J."/>
            <person name="LaButti K."/>
            <person name="Hainaut M."/>
            <person name="Henrissat B."/>
            <person name="Grigoriev I.V."/>
            <person name="Spatafora J.W."/>
            <person name="Aime M.C."/>
        </authorList>
    </citation>
    <scope>NUCLEOTIDE SEQUENCE [LARGE SCALE GENOMIC DNA]</scope>
    <source>
        <strain evidence="5 6">MCA 4658</strain>
    </source>
</reference>
<evidence type="ECO:0000256" key="1">
    <source>
        <dbReference type="ARBA" id="ARBA00004123"/>
    </source>
</evidence>
<dbReference type="InParanoid" id="A0A316W9X5"/>
<dbReference type="SUPFAM" id="SSF50978">
    <property type="entry name" value="WD40 repeat-like"/>
    <property type="match status" value="1"/>
</dbReference>
<organism evidence="5 6">
    <name type="scientific">Ceraceosorus guamensis</name>
    <dbReference type="NCBI Taxonomy" id="1522189"/>
    <lineage>
        <taxon>Eukaryota</taxon>
        <taxon>Fungi</taxon>
        <taxon>Dikarya</taxon>
        <taxon>Basidiomycota</taxon>
        <taxon>Ustilaginomycotina</taxon>
        <taxon>Exobasidiomycetes</taxon>
        <taxon>Ceraceosorales</taxon>
        <taxon>Ceraceosoraceae</taxon>
        <taxon>Ceraceosorus</taxon>
    </lineage>
</organism>
<dbReference type="Proteomes" id="UP000245783">
    <property type="component" value="Unassembled WGS sequence"/>
</dbReference>
<gene>
    <name evidence="5" type="ORF">IE81DRAFT_320765</name>
</gene>
<feature type="compositionally biased region" description="Low complexity" evidence="4">
    <location>
        <begin position="269"/>
        <end position="279"/>
    </location>
</feature>
<dbReference type="GO" id="GO:0005634">
    <property type="term" value="C:nucleus"/>
    <property type="evidence" value="ECO:0007669"/>
    <property type="project" value="UniProtKB-SubCell"/>
</dbReference>
<evidence type="ECO:0000313" key="6">
    <source>
        <dbReference type="Proteomes" id="UP000245783"/>
    </source>
</evidence>
<evidence type="ECO:0000313" key="5">
    <source>
        <dbReference type="EMBL" id="PWN44803.1"/>
    </source>
</evidence>
<dbReference type="GO" id="GO:0000127">
    <property type="term" value="C:transcription factor TFIIIC complex"/>
    <property type="evidence" value="ECO:0007669"/>
    <property type="project" value="TreeGrafter"/>
</dbReference>
<dbReference type="GO" id="GO:0006383">
    <property type="term" value="P:transcription by RNA polymerase III"/>
    <property type="evidence" value="ECO:0007669"/>
    <property type="project" value="TreeGrafter"/>
</dbReference>
<comment type="subcellular location">
    <subcellularLocation>
        <location evidence="1">Nucleus</location>
    </subcellularLocation>
</comment>
<dbReference type="GeneID" id="37034999"/>
<keyword evidence="2" id="KW-0804">Transcription</keyword>
<protein>
    <recommendedName>
        <fullName evidence="7">WD40 repeat-like protein</fullName>
    </recommendedName>
</protein>
<accession>A0A316W9X5</accession>
<dbReference type="InterPro" id="IPR015943">
    <property type="entry name" value="WD40/YVTN_repeat-like_dom_sf"/>
</dbReference>
<keyword evidence="3" id="KW-0539">Nucleus</keyword>
<feature type="region of interest" description="Disordered" evidence="4">
    <location>
        <begin position="261"/>
        <end position="295"/>
    </location>
</feature>
<evidence type="ECO:0008006" key="7">
    <source>
        <dbReference type="Google" id="ProtNLM"/>
    </source>
</evidence>
<keyword evidence="6" id="KW-1185">Reference proteome</keyword>
<dbReference type="AlphaFoldDB" id="A0A316W9X5"/>
<dbReference type="PANTHER" id="PTHR15052:SF2">
    <property type="entry name" value="GENERAL TRANSCRIPTION FACTOR 3C POLYPEPTIDE 2"/>
    <property type="match status" value="1"/>
</dbReference>
<dbReference type="Gene3D" id="2.130.10.10">
    <property type="entry name" value="YVTN repeat-like/Quinoprotein amine dehydrogenase"/>
    <property type="match status" value="1"/>
</dbReference>
<evidence type="ECO:0000256" key="4">
    <source>
        <dbReference type="SAM" id="MobiDB-lite"/>
    </source>
</evidence>
<dbReference type="PANTHER" id="PTHR15052">
    <property type="entry name" value="RNA POLYMERASE III TRANSCRIPTION INITIATION FACTOR COMPLEX SUBUNIT"/>
    <property type="match status" value="1"/>
</dbReference>
<proteinExistence type="predicted"/>
<evidence type="ECO:0000256" key="3">
    <source>
        <dbReference type="ARBA" id="ARBA00023242"/>
    </source>
</evidence>
<dbReference type="RefSeq" id="XP_025371963.1">
    <property type="nucleotide sequence ID" value="XM_025513129.1"/>
</dbReference>